<keyword evidence="14" id="KW-0314">Glutamate biosynthesis</keyword>
<dbReference type="Pfam" id="PF01493">
    <property type="entry name" value="GXGXG"/>
    <property type="match status" value="1"/>
</dbReference>
<protein>
    <submittedName>
        <fullName evidence="21">Putative glutamate synthase [NADPH]</fullName>
    </submittedName>
</protein>
<comment type="caution">
    <text evidence="21">The sequence shown here is derived from an EMBL/GenBank/DDBJ whole genome shotgun (WGS) entry which is preliminary data.</text>
</comment>
<dbReference type="CDD" id="cd00982">
    <property type="entry name" value="gltB_C"/>
    <property type="match status" value="1"/>
</dbReference>
<keyword evidence="8" id="KW-0479">Metal-binding</keyword>
<evidence type="ECO:0000256" key="13">
    <source>
        <dbReference type="ARBA" id="ARBA00023014"/>
    </source>
</evidence>
<sequence>MAKLGFRTINEMVGHAECLRVREDLRSNKTQNIDLSLILTPAHKLRPGVATFNVRKQDHRLYVRLDNKLISEAELTLDKGLPSRIECDIVNTDRAMGTSLSYQVSKRYGEEGLPMDTVHVNIKGSAGQSFGAFCAPGITLELEGDANDYVGKGLSGGRLIIYPPRAAVFKAEENVLIGNVCLYGATSGTCFFRGVAAERFAVRNSGATAVVEGVGDHGCEYMTGGRVLILGSTGRNFAAGMSGGIAYILDIQQDFLSKLNPEMVEASGIDDPAEIAFVRGLIEDHHHYTGSELAARILLDFNRALPRFVKVLPVDYKRVLDEEAAKLAEAKRLEYKLPLLPGNPVRELHEKSSKEKHEKKSDLQDIEETIGDSAVEKKRSLVLDKTKGFMKYQRRSEKYRSAKTRTRDWAELSKRLDEDELKYQAARCMDCGVPFCQSDSGCPISNIIPKWNELIFQNQWREALNRLLMTNNFPEFTGRVCPAPCEGACVLGINEDPVGIKSIECAIIDRGFDMGWMIPQPPKVRTGKTVAVIGSGPSGLACADQLNKAGHQVTVYERADRCGGLLMYGIPNMKLDKKIVKRRTDFMAAEGIVFKTGVAVGEDVTLAGLKAENDAVVIATGATVARDLPIKNRNLEGIHFAMQFLHRNTKSLLDSELADGEYISAKDKNVVVIGGGDTGNDCIGTSVRHGAKSVTNFELLPQPPNDRARDNPWPQWPRIYRVDYGHSEVKQHMGKDPREFCVMSEEFVDDGSGKVKGINTIRVEWTKSATGGWDMKKVDGSQQFFPAELVLLSMGFLGPEDRVLGDEIEKDARKNIKTPPGKYHTNVEGVFAAGDCRRGQSLIVWGINEGRQSAREVDLYLEKSTSLPVTGGIVKRTAQEIFGRGLAGEVSIQVTAAAN</sequence>
<organism evidence="21 22">
    <name type="scientific">Lachnellula hyalina</name>
    <dbReference type="NCBI Taxonomy" id="1316788"/>
    <lineage>
        <taxon>Eukaryota</taxon>
        <taxon>Fungi</taxon>
        <taxon>Dikarya</taxon>
        <taxon>Ascomycota</taxon>
        <taxon>Pezizomycotina</taxon>
        <taxon>Leotiomycetes</taxon>
        <taxon>Helotiales</taxon>
        <taxon>Lachnaceae</taxon>
        <taxon>Lachnellula</taxon>
    </lineage>
</organism>
<dbReference type="SUPFAM" id="SSF51971">
    <property type="entry name" value="Nucleotide-binding domain"/>
    <property type="match status" value="2"/>
</dbReference>
<dbReference type="InterPro" id="IPR023753">
    <property type="entry name" value="FAD/NAD-binding_dom"/>
</dbReference>
<dbReference type="Proteomes" id="UP000431533">
    <property type="component" value="Unassembled WGS sequence"/>
</dbReference>
<dbReference type="Gene3D" id="3.20.20.70">
    <property type="entry name" value="Aldolase class I"/>
    <property type="match status" value="1"/>
</dbReference>
<gene>
    <name evidence="21" type="primary">glt1_1</name>
    <name evidence="21" type="ORF">LHYA1_G005246</name>
</gene>
<evidence type="ECO:0000256" key="6">
    <source>
        <dbReference type="ARBA" id="ARBA00022630"/>
    </source>
</evidence>
<dbReference type="NCBIfam" id="TIGR01317">
    <property type="entry name" value="GOGAT_sm_gam"/>
    <property type="match status" value="1"/>
</dbReference>
<keyword evidence="7" id="KW-0288">FMN</keyword>
<dbReference type="PANTHER" id="PTHR43100:SF1">
    <property type="entry name" value="GLUTAMATE SYNTHASE [NADPH] SMALL CHAIN"/>
    <property type="match status" value="1"/>
</dbReference>
<dbReference type="GO" id="GO:0046872">
    <property type="term" value="F:metal ion binding"/>
    <property type="evidence" value="ECO:0007669"/>
    <property type="project" value="UniProtKB-KW"/>
</dbReference>
<keyword evidence="5" id="KW-0028">Amino-acid biosynthesis</keyword>
<evidence type="ECO:0000256" key="15">
    <source>
        <dbReference type="ARBA" id="ARBA00023291"/>
    </source>
</evidence>
<evidence type="ECO:0000259" key="18">
    <source>
        <dbReference type="Pfam" id="PF01493"/>
    </source>
</evidence>
<dbReference type="GO" id="GO:0016639">
    <property type="term" value="F:oxidoreductase activity, acting on the CH-NH2 group of donors, NAD or NADP as acceptor"/>
    <property type="evidence" value="ECO:0007669"/>
    <property type="project" value="InterPro"/>
</dbReference>
<evidence type="ECO:0000256" key="5">
    <source>
        <dbReference type="ARBA" id="ARBA00022605"/>
    </source>
</evidence>
<keyword evidence="9" id="KW-0274">FAD</keyword>
<comment type="cofactor">
    <cofactor evidence="3">
        <name>FAD</name>
        <dbReference type="ChEBI" id="CHEBI:57692"/>
    </cofactor>
</comment>
<dbReference type="GO" id="GO:0051538">
    <property type="term" value="F:3 iron, 4 sulfur cluster binding"/>
    <property type="evidence" value="ECO:0007669"/>
    <property type="project" value="UniProtKB-KW"/>
</dbReference>
<feature type="compositionally biased region" description="Basic and acidic residues" evidence="17">
    <location>
        <begin position="348"/>
        <end position="363"/>
    </location>
</feature>
<dbReference type="InterPro" id="IPR009051">
    <property type="entry name" value="Helical_ferredxn"/>
</dbReference>
<name>A0A8H8U0C9_9HELO</name>
<comment type="pathway">
    <text evidence="16">Amino-acid biosynthesis.</text>
</comment>
<keyword evidence="13" id="KW-0411">Iron-sulfur</keyword>
<feature type="region of interest" description="Disordered" evidence="17">
    <location>
        <begin position="348"/>
        <end position="367"/>
    </location>
</feature>
<evidence type="ECO:0000256" key="8">
    <source>
        <dbReference type="ARBA" id="ARBA00022723"/>
    </source>
</evidence>
<dbReference type="FunFam" id="3.50.50.60:FF:000160">
    <property type="entry name" value="Glutamate synthase (NADPH)"/>
    <property type="match status" value="1"/>
</dbReference>
<accession>A0A8H8U0C9</accession>
<dbReference type="RefSeq" id="XP_031004704.1">
    <property type="nucleotide sequence ID" value="XM_031150195.1"/>
</dbReference>
<dbReference type="InterPro" id="IPR036188">
    <property type="entry name" value="FAD/NAD-bd_sf"/>
</dbReference>
<dbReference type="InterPro" id="IPR051394">
    <property type="entry name" value="Glutamate_Synthase"/>
</dbReference>
<dbReference type="Pfam" id="PF14691">
    <property type="entry name" value="Fer4_20"/>
    <property type="match status" value="1"/>
</dbReference>
<dbReference type="InterPro" id="IPR028261">
    <property type="entry name" value="DPD_II"/>
</dbReference>
<proteinExistence type="inferred from homology"/>
<dbReference type="OrthoDB" id="4327079at2759"/>
<comment type="cofactor">
    <cofactor evidence="1">
        <name>FMN</name>
        <dbReference type="ChEBI" id="CHEBI:58210"/>
    </cofactor>
</comment>
<evidence type="ECO:0000259" key="20">
    <source>
        <dbReference type="Pfam" id="PF14691"/>
    </source>
</evidence>
<evidence type="ECO:0000256" key="11">
    <source>
        <dbReference type="ARBA" id="ARBA00023002"/>
    </source>
</evidence>
<evidence type="ECO:0000256" key="14">
    <source>
        <dbReference type="ARBA" id="ARBA00023164"/>
    </source>
</evidence>
<evidence type="ECO:0000256" key="9">
    <source>
        <dbReference type="ARBA" id="ARBA00022827"/>
    </source>
</evidence>
<evidence type="ECO:0000256" key="2">
    <source>
        <dbReference type="ARBA" id="ARBA00001927"/>
    </source>
</evidence>
<reference evidence="21 22" key="1">
    <citation type="submission" date="2018-05" db="EMBL/GenBank/DDBJ databases">
        <title>Genome sequencing and assembly of the regulated plant pathogen Lachnellula willkommii and related sister species for the development of diagnostic species identification markers.</title>
        <authorList>
            <person name="Giroux E."/>
            <person name="Bilodeau G."/>
        </authorList>
    </citation>
    <scope>NUCLEOTIDE SEQUENCE [LARGE SCALE GENOMIC DNA]</scope>
    <source>
        <strain evidence="21 22">CBS 185.66</strain>
    </source>
</reference>
<feature type="domain" description="FAD/NAD(P)-binding" evidence="19">
    <location>
        <begin position="529"/>
        <end position="843"/>
    </location>
</feature>
<dbReference type="AlphaFoldDB" id="A0A8H8U0C9"/>
<dbReference type="InterPro" id="IPR002489">
    <property type="entry name" value="Glu_synth_asu_C"/>
</dbReference>
<dbReference type="Gene3D" id="3.50.50.60">
    <property type="entry name" value="FAD/NAD(P)-binding domain"/>
    <property type="match status" value="2"/>
</dbReference>
<dbReference type="SUPFAM" id="SSF69336">
    <property type="entry name" value="Alpha subunit of glutamate synthase, C-terminal domain"/>
    <property type="match status" value="1"/>
</dbReference>
<feature type="domain" description="Glutamate synthase alpha subunit C-terminal" evidence="18">
    <location>
        <begin position="88"/>
        <end position="274"/>
    </location>
</feature>
<keyword evidence="15" id="KW-0003">3Fe-4S</keyword>
<dbReference type="Gene3D" id="1.10.1060.10">
    <property type="entry name" value="Alpha-helical ferredoxin"/>
    <property type="match status" value="1"/>
</dbReference>
<evidence type="ECO:0000259" key="19">
    <source>
        <dbReference type="Pfam" id="PF07992"/>
    </source>
</evidence>
<dbReference type="PANTHER" id="PTHR43100">
    <property type="entry name" value="GLUTAMATE SYNTHASE [NADPH] SMALL CHAIN"/>
    <property type="match status" value="1"/>
</dbReference>
<dbReference type="FunFam" id="1.10.1060.10:FF:000006">
    <property type="entry name" value="Glutamate synthase (NADPH/NADH)"/>
    <property type="match status" value="1"/>
</dbReference>
<comment type="cofactor">
    <cofactor evidence="2">
        <name>[3Fe-4S] cluster</name>
        <dbReference type="ChEBI" id="CHEBI:21137"/>
    </cofactor>
</comment>
<dbReference type="FunFam" id="2.160.20.60:FF:000001">
    <property type="entry name" value="Glutamate synthase, large subunit"/>
    <property type="match status" value="1"/>
</dbReference>
<dbReference type="InterPro" id="IPR036485">
    <property type="entry name" value="Glu_synth_asu_C_sf"/>
</dbReference>
<evidence type="ECO:0000256" key="7">
    <source>
        <dbReference type="ARBA" id="ARBA00022643"/>
    </source>
</evidence>
<keyword evidence="12" id="KW-0408">Iron</keyword>
<dbReference type="GO" id="GO:0006537">
    <property type="term" value="P:glutamate biosynthetic process"/>
    <property type="evidence" value="ECO:0007669"/>
    <property type="project" value="UniProtKB-KW"/>
</dbReference>
<evidence type="ECO:0000256" key="1">
    <source>
        <dbReference type="ARBA" id="ARBA00001917"/>
    </source>
</evidence>
<evidence type="ECO:0000256" key="12">
    <source>
        <dbReference type="ARBA" id="ARBA00023004"/>
    </source>
</evidence>
<evidence type="ECO:0000256" key="10">
    <source>
        <dbReference type="ARBA" id="ARBA00022962"/>
    </source>
</evidence>
<dbReference type="Gene3D" id="2.160.20.60">
    <property type="entry name" value="Glutamate synthase, alpha subunit, C-terminal domain"/>
    <property type="match status" value="1"/>
</dbReference>
<dbReference type="FunFam" id="3.50.50.60:FF:000022">
    <property type="entry name" value="Glutamate synthase [NADH], amyloplastic"/>
    <property type="match status" value="1"/>
</dbReference>
<evidence type="ECO:0000256" key="4">
    <source>
        <dbReference type="ARBA" id="ARBA00009716"/>
    </source>
</evidence>
<dbReference type="Pfam" id="PF07992">
    <property type="entry name" value="Pyr_redox_2"/>
    <property type="match status" value="1"/>
</dbReference>
<keyword evidence="22" id="KW-1185">Reference proteome</keyword>
<evidence type="ECO:0000256" key="3">
    <source>
        <dbReference type="ARBA" id="ARBA00001974"/>
    </source>
</evidence>
<comment type="similarity">
    <text evidence="4">Belongs to the glutamate synthase family.</text>
</comment>
<keyword evidence="11" id="KW-0560">Oxidoreductase</keyword>
<dbReference type="InterPro" id="IPR013785">
    <property type="entry name" value="Aldolase_TIM"/>
</dbReference>
<keyword evidence="10" id="KW-0315">Glutamine amidotransferase</keyword>
<evidence type="ECO:0000256" key="17">
    <source>
        <dbReference type="SAM" id="MobiDB-lite"/>
    </source>
</evidence>
<dbReference type="PRINTS" id="PR00419">
    <property type="entry name" value="ADXRDTASE"/>
</dbReference>
<evidence type="ECO:0000313" key="22">
    <source>
        <dbReference type="Proteomes" id="UP000431533"/>
    </source>
</evidence>
<dbReference type="EMBL" id="QGMH01000082">
    <property type="protein sequence ID" value="TVY25916.1"/>
    <property type="molecule type" value="Genomic_DNA"/>
</dbReference>
<dbReference type="SUPFAM" id="SSF46548">
    <property type="entry name" value="alpha-helical ferredoxin"/>
    <property type="match status" value="1"/>
</dbReference>
<dbReference type="InterPro" id="IPR006005">
    <property type="entry name" value="Glut_synth_ssu1"/>
</dbReference>
<evidence type="ECO:0000256" key="16">
    <source>
        <dbReference type="ARBA" id="ARBA00029440"/>
    </source>
</evidence>
<dbReference type="GeneID" id="41985444"/>
<feature type="domain" description="Dihydroprymidine dehydrogenase" evidence="20">
    <location>
        <begin position="406"/>
        <end position="514"/>
    </location>
</feature>
<dbReference type="FunFam" id="3.40.50.720:FF:000113">
    <property type="entry name" value="Glutamate synthase [NADH], amyloplastic"/>
    <property type="match status" value="1"/>
</dbReference>
<keyword evidence="6" id="KW-0285">Flavoprotein</keyword>
<evidence type="ECO:0000313" key="21">
    <source>
        <dbReference type="EMBL" id="TVY25916.1"/>
    </source>
</evidence>